<feature type="signal peptide" evidence="2">
    <location>
        <begin position="1"/>
        <end position="19"/>
    </location>
</feature>
<evidence type="ECO:0000256" key="1">
    <source>
        <dbReference type="ARBA" id="ARBA00022729"/>
    </source>
</evidence>
<feature type="chain" id="PRO_5027055665" evidence="2">
    <location>
        <begin position="20"/>
        <end position="215"/>
    </location>
</feature>
<keyword evidence="3" id="KW-0449">Lipoprotein</keyword>
<dbReference type="RefSeq" id="WP_160632915.1">
    <property type="nucleotide sequence ID" value="NZ_WWNE01000006.1"/>
</dbReference>
<dbReference type="Proteomes" id="UP000470771">
    <property type="component" value="Unassembled WGS sequence"/>
</dbReference>
<organism evidence="3 4">
    <name type="scientific">Acidiluteibacter ferrifornacis</name>
    <dbReference type="NCBI Taxonomy" id="2692424"/>
    <lineage>
        <taxon>Bacteria</taxon>
        <taxon>Pseudomonadati</taxon>
        <taxon>Bacteroidota</taxon>
        <taxon>Flavobacteriia</taxon>
        <taxon>Flavobacteriales</taxon>
        <taxon>Cryomorphaceae</taxon>
        <taxon>Acidiluteibacter</taxon>
    </lineage>
</organism>
<dbReference type="InterPro" id="IPR004564">
    <property type="entry name" value="OM_lipoprot_carrier_LolA-like"/>
</dbReference>
<dbReference type="Gene3D" id="2.50.20.10">
    <property type="entry name" value="Lipoprotein localisation LolA/LolB/LppX"/>
    <property type="match status" value="1"/>
</dbReference>
<evidence type="ECO:0000313" key="3">
    <source>
        <dbReference type="EMBL" id="NBG65963.1"/>
    </source>
</evidence>
<dbReference type="CDD" id="cd16325">
    <property type="entry name" value="LolA"/>
    <property type="match status" value="1"/>
</dbReference>
<dbReference type="AlphaFoldDB" id="A0A6N9NJ64"/>
<proteinExistence type="predicted"/>
<dbReference type="PANTHER" id="PTHR35869:SF1">
    <property type="entry name" value="OUTER-MEMBRANE LIPOPROTEIN CARRIER PROTEIN"/>
    <property type="match status" value="1"/>
</dbReference>
<comment type="caution">
    <text evidence="3">The sequence shown here is derived from an EMBL/GenBank/DDBJ whole genome shotgun (WGS) entry which is preliminary data.</text>
</comment>
<evidence type="ECO:0000313" key="4">
    <source>
        <dbReference type="Proteomes" id="UP000470771"/>
    </source>
</evidence>
<gene>
    <name evidence="3" type="ORF">GQN54_07510</name>
</gene>
<keyword evidence="4" id="KW-1185">Reference proteome</keyword>
<dbReference type="PANTHER" id="PTHR35869">
    <property type="entry name" value="OUTER-MEMBRANE LIPOPROTEIN CARRIER PROTEIN"/>
    <property type="match status" value="1"/>
</dbReference>
<sequence length="215" mass="24205">MKKLLIIGMILFGTQATFAQQDVKAKAVLDKLSAKAKTFKTISATFMYELNNPTADINEKQEGSLISKGEKYNLNIAGQNVISDGKTKWTYIADAEEVQIDDATTEGEEALNPSKILTIYEDGFKYKYDKDITENGRAIQVVKLFPEQADDKPYHSALLYVDKVKNEVTKIELKGKDGSNYIYTITSFEVNKEIPDSKFVFNTAKHPEVEVIDLR</sequence>
<protein>
    <submittedName>
        <fullName evidence="3">Outer membrane lipoprotein carrier protein LolA</fullName>
    </submittedName>
</protein>
<dbReference type="Pfam" id="PF03548">
    <property type="entry name" value="LolA"/>
    <property type="match status" value="1"/>
</dbReference>
<dbReference type="SUPFAM" id="SSF89392">
    <property type="entry name" value="Prokaryotic lipoproteins and lipoprotein localization factors"/>
    <property type="match status" value="1"/>
</dbReference>
<accession>A0A6N9NJ64</accession>
<reference evidence="3 4" key="1">
    <citation type="submission" date="2019-12" db="EMBL/GenBank/DDBJ databases">
        <authorList>
            <person name="Zhao J."/>
        </authorList>
    </citation>
    <scope>NUCLEOTIDE SEQUENCE [LARGE SCALE GENOMIC DNA]</scope>
    <source>
        <strain evidence="3 4">S-15</strain>
    </source>
</reference>
<keyword evidence="1 2" id="KW-0732">Signal</keyword>
<dbReference type="EMBL" id="WWNE01000006">
    <property type="protein sequence ID" value="NBG65963.1"/>
    <property type="molecule type" value="Genomic_DNA"/>
</dbReference>
<evidence type="ECO:0000256" key="2">
    <source>
        <dbReference type="SAM" id="SignalP"/>
    </source>
</evidence>
<dbReference type="InterPro" id="IPR029046">
    <property type="entry name" value="LolA/LolB/LppX"/>
</dbReference>
<name>A0A6N9NJ64_9FLAO</name>